<dbReference type="PROSITE" id="PS00018">
    <property type="entry name" value="EF_HAND_1"/>
    <property type="match status" value="1"/>
</dbReference>
<feature type="domain" description="Alpha-galactosidase NEW3" evidence="2">
    <location>
        <begin position="531"/>
        <end position="609"/>
    </location>
</feature>
<name>A0A0F9SXN4_9ZZZZ</name>
<dbReference type="InterPro" id="IPR018247">
    <property type="entry name" value="EF_Hand_1_Ca_BS"/>
</dbReference>
<accession>A0A0F9SXN4</accession>
<sequence>MKHQSFFMRSASAMAVTAAFGAVAMAASPDAGSVIGNQAVATYTNEAGDTITVTSNTVETIVQQVAGVTMTSNNNETIAPGGKAFLPHIITNDGNGADFFTLAATESGTGFLEPTGIVFYPDANMDGVADSATPLSETPTLASGEQFGVIIEVTAPSNASGTDDMAVTAVSNLDGTETALNTDTLTISNDAIVELVKSMVADAGSGGNTNIVDAGDTVTIKLTYSSTGLAAAQNYVVDDILDGRLEYVPGSAQWSDATDPLDDTNGSSTPDAYNGPNTATADSIAFDNNGQSVNFTISNIDSGRSGSVTFQAVILATADAGIIENVATQEVDSVAFPPSNTASIIVDDQFAVSIADTAIDGAGAADATTASGTDDDGQNNDVVTETADAQQGGTIKHEFVLTNRSNQTDNLTLDINTVTDTYPDGTTFRFVGADGITPIIGSVGPIAAGDSVKVTLIATLPTDAAPTGAANYSATVKTTSDASGVSDTSTATFTGAVLASSVDLENAVVGSEGDGLDPTNGGAPWVTYPTDPGAPVTYDMVVQNNGPVSDSYNLSLAQALPAGWTVEFRSADGSAITNTGTIPAGSSDTFTVVITPPEDQLPGDTLVDIALISSVSGQGDRIVNAVTVREIYNVEIIDDQTAQASPGGIVDMTHTITNTGNVAITEGAIDDAGLDNFSGALFWDANGNGVIDPSELVIDNFDDLTDGVSAGVNGLAPGDSISVIYRVQTPSTSTSGVTENSVITLDPSLNNATATDADPTDNAVEDRIVIISGDITLSKFQYIDAGCTGAVGTFTKTRQDVEPGQCIRYKVVAENTGSSPAADVIISDAAPAYTSIVDCGGTCSETLIPAGSTSTVTTSNISSDHGTVLPGWSAELEFTVQVDE</sequence>
<dbReference type="PANTHER" id="PTHR34819">
    <property type="entry name" value="LARGE CYSTEINE-RICH PERIPLASMIC PROTEIN OMCB"/>
    <property type="match status" value="1"/>
</dbReference>
<evidence type="ECO:0000313" key="3">
    <source>
        <dbReference type="EMBL" id="KKN73680.1"/>
    </source>
</evidence>
<feature type="compositionally biased region" description="Polar residues" evidence="1">
    <location>
        <begin position="264"/>
        <end position="276"/>
    </location>
</feature>
<comment type="caution">
    <text evidence="3">The sequence shown here is derived from an EMBL/GenBank/DDBJ whole genome shotgun (WGS) entry which is preliminary data.</text>
</comment>
<dbReference type="NCBIfam" id="TIGR01451">
    <property type="entry name" value="B_ant_repeat"/>
    <property type="match status" value="2"/>
</dbReference>
<dbReference type="InterPro" id="IPR018905">
    <property type="entry name" value="A-galactase_NEW3"/>
</dbReference>
<dbReference type="InterPro" id="IPR051172">
    <property type="entry name" value="Chlamydia_OmcB"/>
</dbReference>
<evidence type="ECO:0000256" key="1">
    <source>
        <dbReference type="SAM" id="MobiDB-lite"/>
    </source>
</evidence>
<dbReference type="Pfam" id="PF10633">
    <property type="entry name" value="NPCBM_assoc"/>
    <property type="match status" value="1"/>
</dbReference>
<protein>
    <recommendedName>
        <fullName evidence="2">Alpha-galactosidase NEW3 domain-containing protein</fullName>
    </recommendedName>
</protein>
<dbReference type="EMBL" id="LAZR01000339">
    <property type="protein sequence ID" value="KKN73680.1"/>
    <property type="molecule type" value="Genomic_DNA"/>
</dbReference>
<organism evidence="3">
    <name type="scientific">marine sediment metagenome</name>
    <dbReference type="NCBI Taxonomy" id="412755"/>
    <lineage>
        <taxon>unclassified sequences</taxon>
        <taxon>metagenomes</taxon>
        <taxon>ecological metagenomes</taxon>
    </lineage>
</organism>
<reference evidence="3" key="1">
    <citation type="journal article" date="2015" name="Nature">
        <title>Complex archaea that bridge the gap between prokaryotes and eukaryotes.</title>
        <authorList>
            <person name="Spang A."/>
            <person name="Saw J.H."/>
            <person name="Jorgensen S.L."/>
            <person name="Zaremba-Niedzwiedzka K."/>
            <person name="Martijn J."/>
            <person name="Lind A.E."/>
            <person name="van Eijk R."/>
            <person name="Schleper C."/>
            <person name="Guy L."/>
            <person name="Ettema T.J."/>
        </authorList>
    </citation>
    <scope>NUCLEOTIDE SEQUENCE</scope>
</reference>
<gene>
    <name evidence="3" type="ORF">LCGC14_0397930</name>
</gene>
<dbReference type="AlphaFoldDB" id="A0A0F9SXN4"/>
<proteinExistence type="predicted"/>
<feature type="region of interest" description="Disordered" evidence="1">
    <location>
        <begin position="252"/>
        <end position="276"/>
    </location>
</feature>
<dbReference type="PANTHER" id="PTHR34819:SF3">
    <property type="entry name" value="CELL SURFACE PROTEIN"/>
    <property type="match status" value="1"/>
</dbReference>
<dbReference type="InterPro" id="IPR047589">
    <property type="entry name" value="DUF11_rpt"/>
</dbReference>
<evidence type="ECO:0000259" key="2">
    <source>
        <dbReference type="Pfam" id="PF10633"/>
    </source>
</evidence>